<evidence type="ECO:0000313" key="3">
    <source>
        <dbReference type="Proteomes" id="UP000590647"/>
    </source>
</evidence>
<reference evidence="2 3" key="1">
    <citation type="submission" date="2020-08" db="EMBL/GenBank/DDBJ databases">
        <title>Sequencing the genomes of 1000 actinobacteria strains.</title>
        <authorList>
            <person name="Klenk H.-P."/>
        </authorList>
    </citation>
    <scope>NUCLEOTIDE SEQUENCE [LARGE SCALE GENOMIC DNA]</scope>
    <source>
        <strain evidence="2 3">DSM 40084</strain>
    </source>
</reference>
<accession>A0A7W9H5X3</accession>
<gene>
    <name evidence="2" type="ORF">HDA41_004288</name>
</gene>
<name>A0A7W9H5X3_9ACTN</name>
<sequence>MDAASDPRVEQFTTAYVQGPQTPEPGAPCTGGLTAPGAVVGRPAPR</sequence>
<comment type="caution">
    <text evidence="2">The sequence shown here is derived from an EMBL/GenBank/DDBJ whole genome shotgun (WGS) entry which is preliminary data.</text>
</comment>
<evidence type="ECO:0000256" key="1">
    <source>
        <dbReference type="SAM" id="MobiDB-lite"/>
    </source>
</evidence>
<protein>
    <submittedName>
        <fullName evidence="2">Uncharacterized protein</fullName>
    </submittedName>
</protein>
<dbReference type="AlphaFoldDB" id="A0A7W9H5X3"/>
<proteinExistence type="predicted"/>
<feature type="region of interest" description="Disordered" evidence="1">
    <location>
        <begin position="1"/>
        <end position="46"/>
    </location>
</feature>
<organism evidence="2 3">
    <name type="scientific">Streptomyces caelestis</name>
    <dbReference type="NCBI Taxonomy" id="36816"/>
    <lineage>
        <taxon>Bacteria</taxon>
        <taxon>Bacillati</taxon>
        <taxon>Actinomycetota</taxon>
        <taxon>Actinomycetes</taxon>
        <taxon>Kitasatosporales</taxon>
        <taxon>Streptomycetaceae</taxon>
        <taxon>Streptomyces</taxon>
    </lineage>
</organism>
<dbReference type="EMBL" id="JACHNE010000001">
    <property type="protein sequence ID" value="MBB5796324.1"/>
    <property type="molecule type" value="Genomic_DNA"/>
</dbReference>
<evidence type="ECO:0000313" key="2">
    <source>
        <dbReference type="EMBL" id="MBB5796324.1"/>
    </source>
</evidence>
<keyword evidence="3" id="KW-1185">Reference proteome</keyword>
<feature type="compositionally biased region" description="Polar residues" evidence="1">
    <location>
        <begin position="11"/>
        <end position="21"/>
    </location>
</feature>
<dbReference type="Proteomes" id="UP000590647">
    <property type="component" value="Unassembled WGS sequence"/>
</dbReference>